<feature type="non-terminal residue" evidence="1">
    <location>
        <position position="142"/>
    </location>
</feature>
<evidence type="ECO:0000313" key="1">
    <source>
        <dbReference type="EMBL" id="GAF85170.1"/>
    </source>
</evidence>
<accession>X0U9J2</accession>
<gene>
    <name evidence="1" type="ORF">S01H1_04626</name>
</gene>
<name>X0U9J2_9ZZZZ</name>
<proteinExistence type="predicted"/>
<sequence length="142" mass="15897">MLVRKISRAKWQTFAHEDGKPVTADAVTGDLRTQHNNLSLWQISDLSKLHEAALAIVSAQECLDAIDLAALDEKELIEKGFSVQETLGSTPVKELQQIHRDIVSLTCNDLRPLAQVVISSFRQKRVKRISKKEILDIVTEAI</sequence>
<organism evidence="1">
    <name type="scientific">marine sediment metagenome</name>
    <dbReference type="NCBI Taxonomy" id="412755"/>
    <lineage>
        <taxon>unclassified sequences</taxon>
        <taxon>metagenomes</taxon>
        <taxon>ecological metagenomes</taxon>
    </lineage>
</organism>
<dbReference type="AlphaFoldDB" id="X0U9J2"/>
<reference evidence="1" key="1">
    <citation type="journal article" date="2014" name="Front. Microbiol.">
        <title>High frequency of phylogenetically diverse reductive dehalogenase-homologous genes in deep subseafloor sedimentary metagenomes.</title>
        <authorList>
            <person name="Kawai M."/>
            <person name="Futagami T."/>
            <person name="Toyoda A."/>
            <person name="Takaki Y."/>
            <person name="Nishi S."/>
            <person name="Hori S."/>
            <person name="Arai W."/>
            <person name="Tsubouchi T."/>
            <person name="Morono Y."/>
            <person name="Uchiyama I."/>
            <person name="Ito T."/>
            <person name="Fujiyama A."/>
            <person name="Inagaki F."/>
            <person name="Takami H."/>
        </authorList>
    </citation>
    <scope>NUCLEOTIDE SEQUENCE</scope>
    <source>
        <strain evidence="1">Expedition CK06-06</strain>
    </source>
</reference>
<dbReference type="EMBL" id="BARS01002432">
    <property type="protein sequence ID" value="GAF85170.1"/>
    <property type="molecule type" value="Genomic_DNA"/>
</dbReference>
<comment type="caution">
    <text evidence="1">The sequence shown here is derived from an EMBL/GenBank/DDBJ whole genome shotgun (WGS) entry which is preliminary data.</text>
</comment>
<protein>
    <submittedName>
        <fullName evidence="1">Uncharacterized protein</fullName>
    </submittedName>
</protein>